<dbReference type="OrthoDB" id="359414at2"/>
<accession>A0A562BF00</accession>
<reference evidence="2 3" key="1">
    <citation type="submission" date="2019-07" db="EMBL/GenBank/DDBJ databases">
        <title>Genome sequencing of lignin-degrading bacterial isolates.</title>
        <authorList>
            <person name="Gladden J."/>
        </authorList>
    </citation>
    <scope>NUCLEOTIDE SEQUENCE [LARGE SCALE GENOMIC DNA]</scope>
    <source>
        <strain evidence="2 3">J11</strain>
    </source>
</reference>
<dbReference type="Pfam" id="PF00583">
    <property type="entry name" value="Acetyltransf_1"/>
    <property type="match status" value="1"/>
</dbReference>
<protein>
    <submittedName>
        <fullName evidence="2">Ribosomal protein S18 acetylase RimI-like enzyme</fullName>
    </submittedName>
</protein>
<dbReference type="GO" id="GO:0016747">
    <property type="term" value="F:acyltransferase activity, transferring groups other than amino-acyl groups"/>
    <property type="evidence" value="ECO:0007669"/>
    <property type="project" value="InterPro"/>
</dbReference>
<evidence type="ECO:0000259" key="1">
    <source>
        <dbReference type="PROSITE" id="PS51186"/>
    </source>
</evidence>
<gene>
    <name evidence="2" type="ORF">L602_003000000530</name>
</gene>
<proteinExistence type="predicted"/>
<dbReference type="Gene3D" id="3.40.630.30">
    <property type="match status" value="1"/>
</dbReference>
<organism evidence="2 3">
    <name type="scientific">Cupriavidus gilardii J11</name>
    <dbReference type="NCBI Taxonomy" id="936133"/>
    <lineage>
        <taxon>Bacteria</taxon>
        <taxon>Pseudomonadati</taxon>
        <taxon>Pseudomonadota</taxon>
        <taxon>Betaproteobacteria</taxon>
        <taxon>Burkholderiales</taxon>
        <taxon>Burkholderiaceae</taxon>
        <taxon>Cupriavidus</taxon>
    </lineage>
</organism>
<dbReference type="InterPro" id="IPR000182">
    <property type="entry name" value="GNAT_dom"/>
</dbReference>
<dbReference type="SUPFAM" id="SSF55729">
    <property type="entry name" value="Acyl-CoA N-acyltransferases (Nat)"/>
    <property type="match status" value="1"/>
</dbReference>
<comment type="caution">
    <text evidence="2">The sequence shown here is derived from an EMBL/GenBank/DDBJ whole genome shotgun (WGS) entry which is preliminary data.</text>
</comment>
<dbReference type="InterPro" id="IPR016181">
    <property type="entry name" value="Acyl_CoA_acyltransferase"/>
</dbReference>
<sequence>MSELLLRPMTPDDLPAVLRVQAQCYPAELIESANALASRLALAPALCWVAAHANASRTPARLAAYLLTHPWPRDTLPPLDGVLPHEGRDGIRAADAGLTWFVHDMAVAPGGQGRGLARRLYAKASDAARAAGLRCSRLIAVRGAARWWEGMGYARLSPGKDAATKLSRYGSDAVVMGRELG</sequence>
<evidence type="ECO:0000313" key="2">
    <source>
        <dbReference type="EMBL" id="TWG83480.1"/>
    </source>
</evidence>
<keyword evidence="2" id="KW-0689">Ribosomal protein</keyword>
<keyword evidence="2" id="KW-0687">Ribonucleoprotein</keyword>
<dbReference type="AlphaFoldDB" id="A0A562BF00"/>
<dbReference type="Proteomes" id="UP000318141">
    <property type="component" value="Unassembled WGS sequence"/>
</dbReference>
<feature type="domain" description="N-acetyltransferase" evidence="1">
    <location>
        <begin position="4"/>
        <end position="181"/>
    </location>
</feature>
<dbReference type="EMBL" id="VLJN01000024">
    <property type="protein sequence ID" value="TWG83480.1"/>
    <property type="molecule type" value="Genomic_DNA"/>
</dbReference>
<name>A0A562BF00_9BURK</name>
<dbReference type="GO" id="GO:0005840">
    <property type="term" value="C:ribosome"/>
    <property type="evidence" value="ECO:0007669"/>
    <property type="project" value="UniProtKB-KW"/>
</dbReference>
<keyword evidence="3" id="KW-1185">Reference proteome</keyword>
<dbReference type="PROSITE" id="PS51186">
    <property type="entry name" value="GNAT"/>
    <property type="match status" value="1"/>
</dbReference>
<evidence type="ECO:0000313" key="3">
    <source>
        <dbReference type="Proteomes" id="UP000318141"/>
    </source>
</evidence>